<name>I3TK52_TISMK</name>
<reference evidence="4 5" key="1">
    <citation type="journal article" date="2012" name="J. Am. Chem. Soc.">
        <title>Bacterial biosynthesis and maturation of the didemnin anti-cancer agents.</title>
        <authorList>
            <person name="Xu Y."/>
            <person name="Kersten R.D."/>
            <person name="Nam S.J."/>
            <person name="Lu L."/>
            <person name="Al-Suwailem A.M."/>
            <person name="Zheng H."/>
            <person name="Fenical W."/>
            <person name="Dorrestein P.C."/>
            <person name="Moore B.S."/>
            <person name="Qian P.Y."/>
        </authorList>
    </citation>
    <scope>NUCLEOTIDE SEQUENCE [LARGE SCALE GENOMIC DNA]</scope>
    <source>
        <strain evidence="4 5">KA081020-065</strain>
    </source>
</reference>
<protein>
    <submittedName>
        <fullName evidence="4">Sigma factor regulatory protein FecR/PupR family</fullName>
    </submittedName>
</protein>
<evidence type="ECO:0000313" key="4">
    <source>
        <dbReference type="EMBL" id="AFK53140.1"/>
    </source>
</evidence>
<gene>
    <name evidence="4" type="ordered locus">TMO_1301</name>
</gene>
<keyword evidence="5" id="KW-1185">Reference proteome</keyword>
<dbReference type="Pfam" id="PF16220">
    <property type="entry name" value="DUF4880"/>
    <property type="match status" value="1"/>
</dbReference>
<dbReference type="Proteomes" id="UP000005258">
    <property type="component" value="Chromosome"/>
</dbReference>
<accession>I3TK52</accession>
<evidence type="ECO:0000313" key="5">
    <source>
        <dbReference type="Proteomes" id="UP000005258"/>
    </source>
</evidence>
<sequence length="346" mass="35020">MVASLPSSPPSPPEGGDVSDIAIDWLVRVRLGAADPEDFALWRAASPAHEAAAVEAEALLDEIGQTPTAQIFGAERAFGAERVVPLRPPPAPTLRHPRALSRRRLLTGAAAAGVVAAAGAGALVAAGPGVGGRVIAALDGGETTSRGERRAITLADGSRVTLAGCSAIRVDVSAAGRRIELLAGEALFQVAADTTRPFIVTAGTGRAEAMGTLFSVACAGRAARVVVVEGRVEAGPADGHVPMPLTAGQAATTGPDMTAEPVDAASLTAWARGRLIVTGQPLSEVAARLDRDGALRLLVLGDTARTLPVTGVFDLDDPEGTLRAIATVLPVRVRRVGGVVVVTAAA</sequence>
<dbReference type="InterPro" id="IPR032623">
    <property type="entry name" value="FecR_N"/>
</dbReference>
<proteinExistence type="predicted"/>
<evidence type="ECO:0000259" key="3">
    <source>
        <dbReference type="Pfam" id="PF16220"/>
    </source>
</evidence>
<dbReference type="Gene3D" id="2.60.120.1440">
    <property type="match status" value="1"/>
</dbReference>
<dbReference type="GO" id="GO:0016989">
    <property type="term" value="F:sigma factor antagonist activity"/>
    <property type="evidence" value="ECO:0007669"/>
    <property type="project" value="TreeGrafter"/>
</dbReference>
<dbReference type="eggNOG" id="COG3712">
    <property type="taxonomic scope" value="Bacteria"/>
</dbReference>
<keyword evidence="1" id="KW-0472">Membrane</keyword>
<evidence type="ECO:0000259" key="2">
    <source>
        <dbReference type="Pfam" id="PF04773"/>
    </source>
</evidence>
<feature type="domain" description="FecR N-terminal" evidence="3">
    <location>
        <begin position="22"/>
        <end position="59"/>
    </location>
</feature>
<dbReference type="STRING" id="1110502.TMO_1301"/>
<dbReference type="PIRSF" id="PIRSF018266">
    <property type="entry name" value="FecR"/>
    <property type="match status" value="1"/>
</dbReference>
<keyword evidence="1" id="KW-0812">Transmembrane</keyword>
<dbReference type="PANTHER" id="PTHR30273">
    <property type="entry name" value="PERIPLASMIC SIGNAL SENSOR AND SIGMA FACTOR ACTIVATOR FECR-RELATED"/>
    <property type="match status" value="1"/>
</dbReference>
<dbReference type="InterPro" id="IPR006860">
    <property type="entry name" value="FecR"/>
</dbReference>
<feature type="domain" description="FecR protein" evidence="2">
    <location>
        <begin position="143"/>
        <end position="233"/>
    </location>
</feature>
<evidence type="ECO:0000256" key="1">
    <source>
        <dbReference type="SAM" id="Phobius"/>
    </source>
</evidence>
<dbReference type="KEGG" id="tmo:TMO_1301"/>
<dbReference type="PANTHER" id="PTHR30273:SF2">
    <property type="entry name" value="PROTEIN FECR"/>
    <property type="match status" value="1"/>
</dbReference>
<keyword evidence="1" id="KW-1133">Transmembrane helix</keyword>
<feature type="transmembrane region" description="Helical" evidence="1">
    <location>
        <begin position="105"/>
        <end position="126"/>
    </location>
</feature>
<dbReference type="EMBL" id="CP003236">
    <property type="protein sequence ID" value="AFK53140.1"/>
    <property type="molecule type" value="Genomic_DNA"/>
</dbReference>
<organism evidence="4 5">
    <name type="scientific">Tistrella mobilis (strain KA081020-065)</name>
    <dbReference type="NCBI Taxonomy" id="1110502"/>
    <lineage>
        <taxon>Bacteria</taxon>
        <taxon>Pseudomonadati</taxon>
        <taxon>Pseudomonadota</taxon>
        <taxon>Alphaproteobacteria</taxon>
        <taxon>Geminicoccales</taxon>
        <taxon>Geminicoccaceae</taxon>
        <taxon>Tistrella</taxon>
    </lineage>
</organism>
<dbReference type="HOGENOM" id="CLU_050192_0_1_5"/>
<dbReference type="AlphaFoldDB" id="I3TK52"/>
<dbReference type="InterPro" id="IPR012373">
    <property type="entry name" value="Ferrdict_sens_TM"/>
</dbReference>
<dbReference type="Pfam" id="PF04773">
    <property type="entry name" value="FecR"/>
    <property type="match status" value="1"/>
</dbReference>